<dbReference type="Gene3D" id="1.10.1740.10">
    <property type="match status" value="1"/>
</dbReference>
<dbReference type="SUPFAM" id="SSF88659">
    <property type="entry name" value="Sigma3 and sigma4 domains of RNA polymerase sigma factors"/>
    <property type="match status" value="1"/>
</dbReference>
<dbReference type="RefSeq" id="WP_130355536.1">
    <property type="nucleotide sequence ID" value="NZ_SGXC01000001.1"/>
</dbReference>
<dbReference type="InterPro" id="IPR007627">
    <property type="entry name" value="RNA_pol_sigma70_r2"/>
</dbReference>
<dbReference type="Gene3D" id="1.10.10.10">
    <property type="entry name" value="Winged helix-like DNA-binding domain superfamily/Winged helix DNA-binding domain"/>
    <property type="match status" value="1"/>
</dbReference>
<evidence type="ECO:0000259" key="6">
    <source>
        <dbReference type="Pfam" id="PF08281"/>
    </source>
</evidence>
<evidence type="ECO:0000256" key="2">
    <source>
        <dbReference type="ARBA" id="ARBA00023015"/>
    </source>
</evidence>
<dbReference type="SUPFAM" id="SSF88946">
    <property type="entry name" value="Sigma2 domain of RNA polymerase sigma factors"/>
    <property type="match status" value="1"/>
</dbReference>
<sequence length="174" mass="19273">MPSGDTTVKFHALYSDHHGWLQGWLRRRVGHAGDAADLAHDTFLRILLTGRAPEADQSRAHLTQVAKGLVIDLHRRRLVEAAYLEALAHRPQAQVPSAEQRALIIEELLLVDRVLGALPAKVRQTFLLSQLDGLTYSRIAETLGISFATVRKYMLRTAQSLHAAMLAAEGGNER</sequence>
<dbReference type="Proteomes" id="UP000292445">
    <property type="component" value="Unassembled WGS sequence"/>
</dbReference>
<dbReference type="AlphaFoldDB" id="A0A4Q7NGR9"/>
<accession>A0A4Q7NGR9</accession>
<protein>
    <submittedName>
        <fullName evidence="7">RNA polymerase sigma-70 factor (ECF subfamily)</fullName>
    </submittedName>
</protein>
<reference evidence="7 8" key="1">
    <citation type="submission" date="2019-02" db="EMBL/GenBank/DDBJ databases">
        <title>Genomic Encyclopedia of Type Strains, Phase IV (KMG-IV): sequencing the most valuable type-strain genomes for metagenomic binning, comparative biology and taxonomic classification.</title>
        <authorList>
            <person name="Goeker M."/>
        </authorList>
    </citation>
    <scope>NUCLEOTIDE SEQUENCE [LARGE SCALE GENOMIC DNA]</scope>
    <source>
        <strain evidence="7 8">K24</strain>
    </source>
</reference>
<gene>
    <name evidence="7" type="ORF">EV675_0146</name>
</gene>
<keyword evidence="3" id="KW-0731">Sigma factor</keyword>
<evidence type="ECO:0000256" key="3">
    <source>
        <dbReference type="ARBA" id="ARBA00023082"/>
    </source>
</evidence>
<evidence type="ECO:0000256" key="4">
    <source>
        <dbReference type="ARBA" id="ARBA00023163"/>
    </source>
</evidence>
<dbReference type="GO" id="GO:0016987">
    <property type="term" value="F:sigma factor activity"/>
    <property type="evidence" value="ECO:0007669"/>
    <property type="project" value="UniProtKB-KW"/>
</dbReference>
<name>A0A4Q7NGR9_9BURK</name>
<feature type="domain" description="RNA polymerase sigma-70 region 2" evidence="5">
    <location>
        <begin position="13"/>
        <end position="77"/>
    </location>
</feature>
<organism evidence="7 8">
    <name type="scientific">Pigmentiphaga kullae</name>
    <dbReference type="NCBI Taxonomy" id="151784"/>
    <lineage>
        <taxon>Bacteria</taxon>
        <taxon>Pseudomonadati</taxon>
        <taxon>Pseudomonadota</taxon>
        <taxon>Betaproteobacteria</taxon>
        <taxon>Burkholderiales</taxon>
        <taxon>Alcaligenaceae</taxon>
        <taxon>Pigmentiphaga</taxon>
    </lineage>
</organism>
<proteinExistence type="inferred from homology"/>
<comment type="similarity">
    <text evidence="1">Belongs to the sigma-70 factor family. ECF subfamily.</text>
</comment>
<evidence type="ECO:0000256" key="1">
    <source>
        <dbReference type="ARBA" id="ARBA00010641"/>
    </source>
</evidence>
<keyword evidence="2" id="KW-0805">Transcription regulation</keyword>
<dbReference type="PANTHER" id="PTHR43133:SF63">
    <property type="entry name" value="RNA POLYMERASE SIGMA FACTOR FECI-RELATED"/>
    <property type="match status" value="1"/>
</dbReference>
<keyword evidence="4" id="KW-0804">Transcription</keyword>
<dbReference type="Pfam" id="PF04542">
    <property type="entry name" value="Sigma70_r2"/>
    <property type="match status" value="1"/>
</dbReference>
<evidence type="ECO:0000313" key="7">
    <source>
        <dbReference type="EMBL" id="RZS84144.1"/>
    </source>
</evidence>
<dbReference type="InterPro" id="IPR013324">
    <property type="entry name" value="RNA_pol_sigma_r3/r4-like"/>
</dbReference>
<keyword evidence="8" id="KW-1185">Reference proteome</keyword>
<dbReference type="EMBL" id="SGXC01000001">
    <property type="protein sequence ID" value="RZS84144.1"/>
    <property type="molecule type" value="Genomic_DNA"/>
</dbReference>
<comment type="caution">
    <text evidence="7">The sequence shown here is derived from an EMBL/GenBank/DDBJ whole genome shotgun (WGS) entry which is preliminary data.</text>
</comment>
<dbReference type="InterPro" id="IPR013249">
    <property type="entry name" value="RNA_pol_sigma70_r4_t2"/>
</dbReference>
<dbReference type="GO" id="GO:0006352">
    <property type="term" value="P:DNA-templated transcription initiation"/>
    <property type="evidence" value="ECO:0007669"/>
    <property type="project" value="InterPro"/>
</dbReference>
<evidence type="ECO:0000259" key="5">
    <source>
        <dbReference type="Pfam" id="PF04542"/>
    </source>
</evidence>
<dbReference type="GO" id="GO:0003677">
    <property type="term" value="F:DNA binding"/>
    <property type="evidence" value="ECO:0007669"/>
    <property type="project" value="InterPro"/>
</dbReference>
<dbReference type="OrthoDB" id="8654550at2"/>
<dbReference type="PANTHER" id="PTHR43133">
    <property type="entry name" value="RNA POLYMERASE ECF-TYPE SIGMA FACTO"/>
    <property type="match status" value="1"/>
</dbReference>
<dbReference type="InterPro" id="IPR013325">
    <property type="entry name" value="RNA_pol_sigma_r2"/>
</dbReference>
<dbReference type="NCBIfam" id="TIGR02937">
    <property type="entry name" value="sigma70-ECF"/>
    <property type="match status" value="1"/>
</dbReference>
<dbReference type="Pfam" id="PF08281">
    <property type="entry name" value="Sigma70_r4_2"/>
    <property type="match status" value="1"/>
</dbReference>
<dbReference type="InterPro" id="IPR039425">
    <property type="entry name" value="RNA_pol_sigma-70-like"/>
</dbReference>
<dbReference type="InterPro" id="IPR014284">
    <property type="entry name" value="RNA_pol_sigma-70_dom"/>
</dbReference>
<dbReference type="InterPro" id="IPR036388">
    <property type="entry name" value="WH-like_DNA-bd_sf"/>
</dbReference>
<evidence type="ECO:0000313" key="8">
    <source>
        <dbReference type="Proteomes" id="UP000292445"/>
    </source>
</evidence>
<feature type="domain" description="RNA polymerase sigma factor 70 region 4 type 2" evidence="6">
    <location>
        <begin position="109"/>
        <end position="157"/>
    </location>
</feature>